<gene>
    <name evidence="8" type="ORF">PAPOLLO_LOCUS19993</name>
</gene>
<feature type="domain" description="THAP-type" evidence="7">
    <location>
        <begin position="1"/>
        <end position="83"/>
    </location>
</feature>
<evidence type="ECO:0000313" key="9">
    <source>
        <dbReference type="Proteomes" id="UP000691718"/>
    </source>
</evidence>
<comment type="caution">
    <text evidence="8">The sequence shown here is derived from an EMBL/GenBank/DDBJ whole genome shotgun (WGS) entry which is preliminary data.</text>
</comment>
<accession>A0A8S3XM23</accession>
<dbReference type="SMART" id="SM00980">
    <property type="entry name" value="THAP"/>
    <property type="match status" value="1"/>
</dbReference>
<feature type="compositionally biased region" description="Polar residues" evidence="6">
    <location>
        <begin position="114"/>
        <end position="125"/>
    </location>
</feature>
<evidence type="ECO:0000313" key="8">
    <source>
        <dbReference type="EMBL" id="CAG5032916.1"/>
    </source>
</evidence>
<dbReference type="InterPro" id="IPR006612">
    <property type="entry name" value="THAP_Znf"/>
</dbReference>
<keyword evidence="1" id="KW-0479">Metal-binding</keyword>
<dbReference type="OrthoDB" id="6496718at2759"/>
<dbReference type="GO" id="GO:0008270">
    <property type="term" value="F:zinc ion binding"/>
    <property type="evidence" value="ECO:0007669"/>
    <property type="project" value="UniProtKB-KW"/>
</dbReference>
<dbReference type="PANTHER" id="PTHR47696:SF2">
    <property type="entry name" value="PROVISIONAL ORTHOLOG OF THAP DOMAIN CONTAINING 1"/>
    <property type="match status" value="1"/>
</dbReference>
<sequence>MVNCSIISCKNSSRTCNSTNKGITFHRFPKDPDIKEKWINITGRQDWFPTENSRICSVHFQEEDFNVTAKRRNLLQSSIPTLNIWKLCSENSTANIPSTSALPVTSTLPSTSSRKNVSPLPSSNHSENRPSIDLETPREKKLRRIIETNKGVITRQRLMIKRLQCRFRRYKKKNLELKYMLENLENKRLITGEQALSLENMNLTTQDLNSRYNLTLQSGKIRVLNF</sequence>
<dbReference type="GO" id="GO:0003677">
    <property type="term" value="F:DNA binding"/>
    <property type="evidence" value="ECO:0007669"/>
    <property type="project" value="UniProtKB-UniRule"/>
</dbReference>
<dbReference type="Pfam" id="PF05485">
    <property type="entry name" value="THAP"/>
    <property type="match status" value="1"/>
</dbReference>
<dbReference type="PANTHER" id="PTHR47696">
    <property type="entry name" value="THAP DOMAIN-CONTAINING PROTEIN 2"/>
    <property type="match status" value="1"/>
</dbReference>
<evidence type="ECO:0000259" key="7">
    <source>
        <dbReference type="PROSITE" id="PS50950"/>
    </source>
</evidence>
<organism evidence="8 9">
    <name type="scientific">Parnassius apollo</name>
    <name type="common">Apollo butterfly</name>
    <name type="synonym">Papilio apollo</name>
    <dbReference type="NCBI Taxonomy" id="110799"/>
    <lineage>
        <taxon>Eukaryota</taxon>
        <taxon>Metazoa</taxon>
        <taxon>Ecdysozoa</taxon>
        <taxon>Arthropoda</taxon>
        <taxon>Hexapoda</taxon>
        <taxon>Insecta</taxon>
        <taxon>Pterygota</taxon>
        <taxon>Neoptera</taxon>
        <taxon>Endopterygota</taxon>
        <taxon>Lepidoptera</taxon>
        <taxon>Glossata</taxon>
        <taxon>Ditrysia</taxon>
        <taxon>Papilionoidea</taxon>
        <taxon>Papilionidae</taxon>
        <taxon>Parnassiinae</taxon>
        <taxon>Parnassini</taxon>
        <taxon>Parnassius</taxon>
        <taxon>Parnassius</taxon>
    </lineage>
</organism>
<dbReference type="Proteomes" id="UP000691718">
    <property type="component" value="Unassembled WGS sequence"/>
</dbReference>
<feature type="region of interest" description="Disordered" evidence="6">
    <location>
        <begin position="99"/>
        <end position="136"/>
    </location>
</feature>
<protein>
    <submittedName>
        <fullName evidence="8">(apollo) hypothetical protein</fullName>
    </submittedName>
</protein>
<dbReference type="SMART" id="SM00692">
    <property type="entry name" value="DM3"/>
    <property type="match status" value="1"/>
</dbReference>
<evidence type="ECO:0000256" key="2">
    <source>
        <dbReference type="ARBA" id="ARBA00022771"/>
    </source>
</evidence>
<evidence type="ECO:0000256" key="6">
    <source>
        <dbReference type="SAM" id="MobiDB-lite"/>
    </source>
</evidence>
<keyword evidence="3" id="KW-0862">Zinc</keyword>
<evidence type="ECO:0000256" key="3">
    <source>
        <dbReference type="ARBA" id="ARBA00022833"/>
    </source>
</evidence>
<evidence type="ECO:0000256" key="4">
    <source>
        <dbReference type="ARBA" id="ARBA00023125"/>
    </source>
</evidence>
<feature type="compositionally biased region" description="Basic and acidic residues" evidence="6">
    <location>
        <begin position="126"/>
        <end position="136"/>
    </location>
</feature>
<dbReference type="InterPro" id="IPR026521">
    <property type="entry name" value="THAP2"/>
</dbReference>
<keyword evidence="2 5" id="KW-0863">Zinc-finger</keyword>
<keyword evidence="4 5" id="KW-0238">DNA-binding</keyword>
<dbReference type="AlphaFoldDB" id="A0A8S3XM23"/>
<name>A0A8S3XM23_PARAO</name>
<evidence type="ECO:0000256" key="1">
    <source>
        <dbReference type="ARBA" id="ARBA00022723"/>
    </source>
</evidence>
<evidence type="ECO:0000256" key="5">
    <source>
        <dbReference type="PROSITE-ProRule" id="PRU00309"/>
    </source>
</evidence>
<feature type="compositionally biased region" description="Low complexity" evidence="6">
    <location>
        <begin position="99"/>
        <end position="113"/>
    </location>
</feature>
<dbReference type="PROSITE" id="PS50950">
    <property type="entry name" value="ZF_THAP"/>
    <property type="match status" value="1"/>
</dbReference>
<reference evidence="8" key="1">
    <citation type="submission" date="2021-04" db="EMBL/GenBank/DDBJ databases">
        <authorList>
            <person name="Tunstrom K."/>
        </authorList>
    </citation>
    <scope>NUCLEOTIDE SEQUENCE</scope>
</reference>
<proteinExistence type="predicted"/>
<keyword evidence="9" id="KW-1185">Reference proteome</keyword>
<dbReference type="EMBL" id="CAJQZP010001245">
    <property type="protein sequence ID" value="CAG5032916.1"/>
    <property type="molecule type" value="Genomic_DNA"/>
</dbReference>